<dbReference type="InterPro" id="IPR041017">
    <property type="entry name" value="Thioredoxin_10"/>
</dbReference>
<dbReference type="InterPro" id="IPR036249">
    <property type="entry name" value="Thioredoxin-like_sf"/>
</dbReference>
<proteinExistence type="predicted"/>
<dbReference type="CDD" id="cd03012">
    <property type="entry name" value="TlpA_like_DipZ_like"/>
    <property type="match status" value="1"/>
</dbReference>
<organism evidence="2 3">
    <name type="scientific">Geodermatophilus ruber</name>
    <dbReference type="NCBI Taxonomy" id="504800"/>
    <lineage>
        <taxon>Bacteria</taxon>
        <taxon>Bacillati</taxon>
        <taxon>Actinomycetota</taxon>
        <taxon>Actinomycetes</taxon>
        <taxon>Geodermatophilales</taxon>
        <taxon>Geodermatophilaceae</taxon>
        <taxon>Geodermatophilus</taxon>
    </lineage>
</organism>
<dbReference type="InterPro" id="IPR050553">
    <property type="entry name" value="Thioredoxin_ResA/DsbE_sf"/>
</dbReference>
<dbReference type="OrthoDB" id="9811352at2"/>
<keyword evidence="2" id="KW-0413">Isomerase</keyword>
<dbReference type="Proteomes" id="UP000199152">
    <property type="component" value="Unassembled WGS sequence"/>
</dbReference>
<evidence type="ECO:0000313" key="3">
    <source>
        <dbReference type="Proteomes" id="UP000199152"/>
    </source>
</evidence>
<dbReference type="RefSeq" id="WP_091322628.1">
    <property type="nucleotide sequence ID" value="NZ_FOSW01000003.1"/>
</dbReference>
<dbReference type="GO" id="GO:0016209">
    <property type="term" value="F:antioxidant activity"/>
    <property type="evidence" value="ECO:0007669"/>
    <property type="project" value="InterPro"/>
</dbReference>
<dbReference type="Gene3D" id="3.40.30.10">
    <property type="entry name" value="Glutaredoxin"/>
    <property type="match status" value="1"/>
</dbReference>
<dbReference type="STRING" id="504800.SAMN04488085_103451"/>
<dbReference type="Pfam" id="PF00578">
    <property type="entry name" value="AhpC-TSA"/>
    <property type="match status" value="1"/>
</dbReference>
<reference evidence="2 3" key="1">
    <citation type="submission" date="2016-10" db="EMBL/GenBank/DDBJ databases">
        <authorList>
            <person name="de Groot N.N."/>
        </authorList>
    </citation>
    <scope>NUCLEOTIDE SEQUENCE [LARGE SCALE GENOMIC DNA]</scope>
    <source>
        <strain evidence="2 3">DSM 45317</strain>
    </source>
</reference>
<dbReference type="InterPro" id="IPR000866">
    <property type="entry name" value="AhpC/TSA"/>
</dbReference>
<dbReference type="InterPro" id="IPR013766">
    <property type="entry name" value="Thioredoxin_domain"/>
</dbReference>
<dbReference type="GO" id="GO:0016853">
    <property type="term" value="F:isomerase activity"/>
    <property type="evidence" value="ECO:0007669"/>
    <property type="project" value="UniProtKB-KW"/>
</dbReference>
<dbReference type="InParanoid" id="A0A1I4CGK1"/>
<sequence>MAGPGQTLRAEGRMPALDGATGWLNTEPLTPEGLRGRVVLVDFWTYTCINWLRTLPHVRAWAGRYRDQGLVVLGVHTPEFSFEQDAGNVRRAVERSGITYPVALDSDYAIWRAFANRYWPALYFVDATGRVRHHWFGEGDFERSEQVIRQLLAESGADPVGPPLGPVAGDGVEAAADWGSLESGETYLGYERTGGFASPEGPVPDESRSYSLPARLRPDHWALAGTWTVGSEAAVLDEAGGVISCRFHARDLHLVMGPGARGAPVPFRVLLDGRPPGGAHGADVDERGGGVLSEPRLHQLIRQPPSVADRQFEIEFAAPGAEALVFTFG</sequence>
<dbReference type="Gene3D" id="2.60.120.260">
    <property type="entry name" value="Galactose-binding domain-like"/>
    <property type="match status" value="1"/>
</dbReference>
<dbReference type="PROSITE" id="PS51352">
    <property type="entry name" value="THIOREDOXIN_2"/>
    <property type="match status" value="1"/>
</dbReference>
<keyword evidence="3" id="KW-1185">Reference proteome</keyword>
<name>A0A1I4CGK1_9ACTN</name>
<dbReference type="SUPFAM" id="SSF52833">
    <property type="entry name" value="Thioredoxin-like"/>
    <property type="match status" value="1"/>
</dbReference>
<accession>A0A1I4CGK1</accession>
<evidence type="ECO:0000313" key="2">
    <source>
        <dbReference type="EMBL" id="SFK79091.1"/>
    </source>
</evidence>
<dbReference type="AlphaFoldDB" id="A0A1I4CGK1"/>
<dbReference type="PANTHER" id="PTHR42852">
    <property type="entry name" value="THIOL:DISULFIDE INTERCHANGE PROTEIN DSBE"/>
    <property type="match status" value="1"/>
</dbReference>
<feature type="domain" description="Thioredoxin" evidence="1">
    <location>
        <begin position="2"/>
        <end position="153"/>
    </location>
</feature>
<dbReference type="PANTHER" id="PTHR42852:SF13">
    <property type="entry name" value="PROTEIN DIPZ"/>
    <property type="match status" value="1"/>
</dbReference>
<gene>
    <name evidence="2" type="ORF">SAMN04488085_103451</name>
</gene>
<evidence type="ECO:0000259" key="1">
    <source>
        <dbReference type="PROSITE" id="PS51352"/>
    </source>
</evidence>
<dbReference type="GO" id="GO:0016491">
    <property type="term" value="F:oxidoreductase activity"/>
    <property type="evidence" value="ECO:0007669"/>
    <property type="project" value="InterPro"/>
</dbReference>
<protein>
    <submittedName>
        <fullName evidence="2">Thiol-disulfide isomerase or thioredoxin</fullName>
    </submittedName>
</protein>
<dbReference type="Pfam" id="PF17991">
    <property type="entry name" value="Thioredoxin_10"/>
    <property type="match status" value="1"/>
</dbReference>
<dbReference type="EMBL" id="FOSW01000003">
    <property type="protein sequence ID" value="SFK79091.1"/>
    <property type="molecule type" value="Genomic_DNA"/>
</dbReference>